<feature type="transmembrane region" description="Helical" evidence="2">
    <location>
        <begin position="6"/>
        <end position="27"/>
    </location>
</feature>
<dbReference type="RefSeq" id="WP_131917673.1">
    <property type="nucleotide sequence ID" value="NZ_QQSW01000018.1"/>
</dbReference>
<accession>A0A4R2KNR1</accession>
<reference evidence="3 4" key="1">
    <citation type="submission" date="2019-03" db="EMBL/GenBank/DDBJ databases">
        <title>Genomic Encyclopedia of Type Strains, Phase IV (KMG-IV): sequencing the most valuable type-strain genomes for metagenomic binning, comparative biology and taxonomic classification.</title>
        <authorList>
            <person name="Goeker M."/>
        </authorList>
    </citation>
    <scope>NUCLEOTIDE SEQUENCE [LARGE SCALE GENOMIC DNA]</scope>
    <source>
        <strain evidence="3 4">DSM 23344</strain>
    </source>
</reference>
<dbReference type="AlphaFoldDB" id="A0A4R2KNR1"/>
<dbReference type="EMBL" id="SLWX01000014">
    <property type="protein sequence ID" value="TCO74352.1"/>
    <property type="molecule type" value="Genomic_DNA"/>
</dbReference>
<evidence type="ECO:0000313" key="3">
    <source>
        <dbReference type="EMBL" id="TCO74352.1"/>
    </source>
</evidence>
<organism evidence="3 4">
    <name type="scientific">Chromatocurvus halotolerans</name>
    <dbReference type="NCBI Taxonomy" id="1132028"/>
    <lineage>
        <taxon>Bacteria</taxon>
        <taxon>Pseudomonadati</taxon>
        <taxon>Pseudomonadota</taxon>
        <taxon>Gammaproteobacteria</taxon>
        <taxon>Cellvibrionales</taxon>
        <taxon>Halieaceae</taxon>
        <taxon>Chromatocurvus</taxon>
    </lineage>
</organism>
<evidence type="ECO:0000256" key="2">
    <source>
        <dbReference type="SAM" id="Phobius"/>
    </source>
</evidence>
<name>A0A4R2KNR1_9GAMM</name>
<comment type="caution">
    <text evidence="3">The sequence shown here is derived from an EMBL/GenBank/DDBJ whole genome shotgun (WGS) entry which is preliminary data.</text>
</comment>
<keyword evidence="2" id="KW-0472">Membrane</keyword>
<protein>
    <submittedName>
        <fullName evidence="3">Uncharacterized protein</fullName>
    </submittedName>
</protein>
<keyword evidence="2" id="KW-1133">Transmembrane helix</keyword>
<gene>
    <name evidence="3" type="ORF">EV688_11465</name>
</gene>
<proteinExistence type="predicted"/>
<keyword evidence="2" id="KW-0812">Transmembrane</keyword>
<evidence type="ECO:0000313" key="4">
    <source>
        <dbReference type="Proteomes" id="UP000294980"/>
    </source>
</evidence>
<dbReference type="Proteomes" id="UP000294980">
    <property type="component" value="Unassembled WGS sequence"/>
</dbReference>
<feature type="region of interest" description="Disordered" evidence="1">
    <location>
        <begin position="34"/>
        <end position="58"/>
    </location>
</feature>
<sequence length="89" mass="9989">MEAILTLVGILGLGALLISIYVFAVAARKFVSDDERKTPPFSAASASNDSWIPRNREDRRQNRAKVQFPLRVNGELVLHDRRKGDRRAA</sequence>
<evidence type="ECO:0000256" key="1">
    <source>
        <dbReference type="SAM" id="MobiDB-lite"/>
    </source>
</evidence>
<keyword evidence="4" id="KW-1185">Reference proteome</keyword>